<accession>A0A2H4PI29</accession>
<proteinExistence type="predicted"/>
<keyword evidence="2" id="KW-1185">Reference proteome</keyword>
<dbReference type="EMBL" id="MG515223">
    <property type="protein sequence ID" value="ATW62459.1"/>
    <property type="molecule type" value="Genomic_DNA"/>
</dbReference>
<keyword evidence="1" id="KW-0540">Nuclease</keyword>
<organism evidence="1 2">
    <name type="scientific">Streptomyces phage WRightOn</name>
    <dbReference type="NCBI Taxonomy" id="2053723"/>
    <lineage>
        <taxon>Viruses</taxon>
        <taxon>Duplodnaviria</taxon>
        <taxon>Heunggongvirae</taxon>
        <taxon>Uroviricota</taxon>
        <taxon>Caudoviricetes</taxon>
        <taxon>Beephvirinae</taxon>
        <taxon>Manuelvirus</taxon>
        <taxon>Manuelvirus wrighton</taxon>
    </lineage>
</organism>
<reference evidence="1 2" key="1">
    <citation type="submission" date="2017-11" db="EMBL/GenBank/DDBJ databases">
        <authorList>
            <person name="Keri A.G."/>
            <person name="Ahn S.H."/>
            <person name="Alvarado I.A."/>
            <person name="Hartigan K.A."/>
            <person name="Shaffer C.D."/>
            <person name="Weston-Hafer K.A."/>
            <person name="Russell D.A."/>
            <person name="Pope W.H."/>
            <person name="Jacobs-Sera D."/>
            <person name="Hendrix R.W."/>
            <person name="Hatfull G.F."/>
        </authorList>
    </citation>
    <scope>NUCLEOTIDE SEQUENCE [LARGE SCALE GENOMIC DNA]</scope>
</reference>
<dbReference type="InterPro" id="IPR004211">
    <property type="entry name" value="Endonuclease_7"/>
</dbReference>
<gene>
    <name evidence="1" type="ORF">SEA_WRIGHTON_2</name>
</gene>
<dbReference type="Pfam" id="PF02945">
    <property type="entry name" value="Endonuclease_7"/>
    <property type="match status" value="1"/>
</dbReference>
<keyword evidence="1" id="KW-0378">Hydrolase</keyword>
<dbReference type="InterPro" id="IPR038563">
    <property type="entry name" value="Endonuclease_7_sf"/>
</dbReference>
<name>A0A2H4PI29_9CAUD</name>
<dbReference type="Proteomes" id="UP000241007">
    <property type="component" value="Segment"/>
</dbReference>
<evidence type="ECO:0000313" key="2">
    <source>
        <dbReference type="Proteomes" id="UP000241007"/>
    </source>
</evidence>
<evidence type="ECO:0000313" key="1">
    <source>
        <dbReference type="EMBL" id="ATW62459.1"/>
    </source>
</evidence>
<protein>
    <submittedName>
        <fullName evidence="1">Endonuclease VII</fullName>
    </submittedName>
</protein>
<sequence>MGKVTCTHCTAPFEARTPSAKFCPTCVPRDTKGGMKHRQNIALYGVDKFMYDAMYFEQDGECPICEEREAEVIDHCHKTGRVRGLLCRACNTMLGMIEDSKRLNKALDYVAEGVY</sequence>
<dbReference type="SUPFAM" id="SSF54060">
    <property type="entry name" value="His-Me finger endonucleases"/>
    <property type="match status" value="1"/>
</dbReference>
<keyword evidence="1" id="KW-0255">Endonuclease</keyword>
<dbReference type="Gene3D" id="3.40.1800.10">
    <property type="entry name" value="His-Me finger endonucleases"/>
    <property type="match status" value="1"/>
</dbReference>
<dbReference type="GO" id="GO:0004519">
    <property type="term" value="F:endonuclease activity"/>
    <property type="evidence" value="ECO:0007669"/>
    <property type="project" value="UniProtKB-KW"/>
</dbReference>
<dbReference type="InterPro" id="IPR044925">
    <property type="entry name" value="His-Me_finger_sf"/>
</dbReference>